<dbReference type="GO" id="GO:0003677">
    <property type="term" value="F:DNA binding"/>
    <property type="evidence" value="ECO:0007669"/>
    <property type="project" value="InterPro"/>
</dbReference>
<feature type="domain" description="HTH cro/C1-type" evidence="1">
    <location>
        <begin position="21"/>
        <end position="75"/>
    </location>
</feature>
<dbReference type="Gene3D" id="1.10.260.40">
    <property type="entry name" value="lambda repressor-like DNA-binding domains"/>
    <property type="match status" value="1"/>
</dbReference>
<dbReference type="SMART" id="SM00530">
    <property type="entry name" value="HTH_XRE"/>
    <property type="match status" value="1"/>
</dbReference>
<dbReference type="Proteomes" id="UP000610966">
    <property type="component" value="Unassembled WGS sequence"/>
</dbReference>
<sequence length="275" mass="30631">MPPESVLNPTDSPTALFGFELRRHRKARGWSQLRLARAVPYSVGTISMIETAKRSPSEEFARHCDEALEADGALMRLWPMVSHASAPPWFRPWLDVEATAEAIRTWEPLLVPGLLQTEDYARAILSGEPGVTVEEIEKHVVARMERQAILKRPKPPMLWVVIDEGVMHRPIGSPAVMATQLTHLVEAGQTPRITIQVLPLIAYSTTGLSGAFAIAQTQGVCDTAFVESPGNMSQATESPEDVRNLMFRFEGIRAEALPQRESLKLIEETMKRWTS</sequence>
<dbReference type="Pfam" id="PF13560">
    <property type="entry name" value="HTH_31"/>
    <property type="match status" value="1"/>
</dbReference>
<evidence type="ECO:0000259" key="1">
    <source>
        <dbReference type="PROSITE" id="PS50943"/>
    </source>
</evidence>
<evidence type="ECO:0000313" key="3">
    <source>
        <dbReference type="Proteomes" id="UP000610966"/>
    </source>
</evidence>
<dbReference type="InterPro" id="IPR043917">
    <property type="entry name" value="DUF5753"/>
</dbReference>
<dbReference type="RefSeq" id="WP_204019138.1">
    <property type="nucleotide sequence ID" value="NZ_BOOG01000103.1"/>
</dbReference>
<gene>
    <name evidence="2" type="ORF">Mth01_57640</name>
</gene>
<evidence type="ECO:0000313" key="2">
    <source>
        <dbReference type="EMBL" id="GIH73511.1"/>
    </source>
</evidence>
<dbReference type="EMBL" id="BOOG01000103">
    <property type="protein sequence ID" value="GIH73511.1"/>
    <property type="molecule type" value="Genomic_DNA"/>
</dbReference>
<dbReference type="SUPFAM" id="SSF47413">
    <property type="entry name" value="lambda repressor-like DNA-binding domains"/>
    <property type="match status" value="1"/>
</dbReference>
<dbReference type="InterPro" id="IPR001387">
    <property type="entry name" value="Cro/C1-type_HTH"/>
</dbReference>
<accession>A0A8J3RCC5</accession>
<name>A0A8J3RCC5_9ACTN</name>
<dbReference type="CDD" id="cd00093">
    <property type="entry name" value="HTH_XRE"/>
    <property type="match status" value="1"/>
</dbReference>
<keyword evidence="3" id="KW-1185">Reference proteome</keyword>
<dbReference type="PROSITE" id="PS50943">
    <property type="entry name" value="HTH_CROC1"/>
    <property type="match status" value="1"/>
</dbReference>
<comment type="caution">
    <text evidence="2">The sequence shown here is derived from an EMBL/GenBank/DDBJ whole genome shotgun (WGS) entry which is preliminary data.</text>
</comment>
<organism evidence="2 3">
    <name type="scientific">Sphaerimonospora thailandensis</name>
    <dbReference type="NCBI Taxonomy" id="795644"/>
    <lineage>
        <taxon>Bacteria</taxon>
        <taxon>Bacillati</taxon>
        <taxon>Actinomycetota</taxon>
        <taxon>Actinomycetes</taxon>
        <taxon>Streptosporangiales</taxon>
        <taxon>Streptosporangiaceae</taxon>
        <taxon>Sphaerimonospora</taxon>
    </lineage>
</organism>
<dbReference type="InterPro" id="IPR010982">
    <property type="entry name" value="Lambda_DNA-bd_dom_sf"/>
</dbReference>
<protein>
    <submittedName>
        <fullName evidence="2">Transcriptional regulator</fullName>
    </submittedName>
</protein>
<dbReference type="AlphaFoldDB" id="A0A8J3RCC5"/>
<proteinExistence type="predicted"/>
<reference evidence="2" key="1">
    <citation type="submission" date="2021-01" db="EMBL/GenBank/DDBJ databases">
        <title>Whole genome shotgun sequence of Sphaerimonospora thailandensis NBRC 107569.</title>
        <authorList>
            <person name="Komaki H."/>
            <person name="Tamura T."/>
        </authorList>
    </citation>
    <scope>NUCLEOTIDE SEQUENCE</scope>
    <source>
        <strain evidence="2">NBRC 107569</strain>
    </source>
</reference>
<dbReference type="Pfam" id="PF19054">
    <property type="entry name" value="DUF5753"/>
    <property type="match status" value="1"/>
</dbReference>